<evidence type="ECO:0000256" key="4">
    <source>
        <dbReference type="SAM" id="MobiDB-lite"/>
    </source>
</evidence>
<comment type="caution">
    <text evidence="5">The sequence shown here is derived from an EMBL/GenBank/DDBJ whole genome shotgun (WGS) entry which is preliminary data.</text>
</comment>
<feature type="repeat" description="ANK" evidence="3">
    <location>
        <begin position="658"/>
        <end position="690"/>
    </location>
</feature>
<evidence type="ECO:0000256" key="2">
    <source>
        <dbReference type="ARBA" id="ARBA00023043"/>
    </source>
</evidence>
<dbReference type="PROSITE" id="PS50297">
    <property type="entry name" value="ANK_REP_REGION"/>
    <property type="match status" value="1"/>
</dbReference>
<dbReference type="PANTHER" id="PTHR24126:SF14">
    <property type="entry name" value="ANK_REP_REGION DOMAIN-CONTAINING PROTEIN"/>
    <property type="match status" value="1"/>
</dbReference>
<keyword evidence="1" id="KW-0677">Repeat</keyword>
<dbReference type="Gene3D" id="1.25.40.20">
    <property type="entry name" value="Ankyrin repeat-containing domain"/>
    <property type="match status" value="2"/>
</dbReference>
<dbReference type="STRING" id="1245745.A0A0A2VEL6"/>
<dbReference type="InterPro" id="IPR002110">
    <property type="entry name" value="Ankyrin_rpt"/>
</dbReference>
<dbReference type="PANTHER" id="PTHR24126">
    <property type="entry name" value="ANKYRIN REPEAT, PH AND SEC7 DOMAIN CONTAINING PROTEIN SECG-RELATED"/>
    <property type="match status" value="1"/>
</dbReference>
<feature type="region of interest" description="Disordered" evidence="4">
    <location>
        <begin position="72"/>
        <end position="94"/>
    </location>
</feature>
<evidence type="ECO:0000313" key="5">
    <source>
        <dbReference type="EMBL" id="KGQ06306.1"/>
    </source>
</evidence>
<dbReference type="HOGENOM" id="CLU_007446_0_0_1"/>
<reference evidence="5 6" key="1">
    <citation type="submission" date="2012-10" db="EMBL/GenBank/DDBJ databases">
        <title>Genome sequencing and analysis of entomopathogenic fungi Beauveria bassiana D1-5.</title>
        <authorList>
            <person name="Li Q."/>
            <person name="Wang L."/>
            <person name="Zhang Z."/>
            <person name="Wang Q."/>
            <person name="Ren J."/>
            <person name="Wang M."/>
            <person name="Xu W."/>
            <person name="Wang J."/>
            <person name="Lu Y."/>
            <person name="Du Q."/>
            <person name="Sun Z."/>
        </authorList>
    </citation>
    <scope>NUCLEOTIDE SEQUENCE [LARGE SCALE GENOMIC DNA]</scope>
    <source>
        <strain evidence="5 6">D1-5</strain>
    </source>
</reference>
<proteinExistence type="predicted"/>
<feature type="repeat" description="ANK" evidence="3">
    <location>
        <begin position="617"/>
        <end position="657"/>
    </location>
</feature>
<dbReference type="SUPFAM" id="SSF48403">
    <property type="entry name" value="Ankyrin repeat"/>
    <property type="match status" value="1"/>
</dbReference>
<feature type="region of interest" description="Disordered" evidence="4">
    <location>
        <begin position="559"/>
        <end position="597"/>
    </location>
</feature>
<dbReference type="Pfam" id="PF12796">
    <property type="entry name" value="Ank_2"/>
    <property type="match status" value="1"/>
</dbReference>
<protein>
    <submittedName>
        <fullName evidence="5">Acyl-CoA-binding domain-containing protein 2</fullName>
    </submittedName>
</protein>
<gene>
    <name evidence="5" type="ORF">BBAD15_g8378</name>
</gene>
<name>A0A0A2VEL6_BEABA</name>
<dbReference type="AlphaFoldDB" id="A0A0A2VEL6"/>
<dbReference type="Proteomes" id="UP000030106">
    <property type="component" value="Unassembled WGS sequence"/>
</dbReference>
<keyword evidence="2 3" id="KW-0040">ANK repeat</keyword>
<dbReference type="EMBL" id="ANFO01000833">
    <property type="protein sequence ID" value="KGQ06306.1"/>
    <property type="molecule type" value="Genomic_DNA"/>
</dbReference>
<dbReference type="OrthoDB" id="194358at2759"/>
<evidence type="ECO:0000313" key="6">
    <source>
        <dbReference type="Proteomes" id="UP000030106"/>
    </source>
</evidence>
<organism evidence="5 6">
    <name type="scientific">Beauveria bassiana D1-5</name>
    <dbReference type="NCBI Taxonomy" id="1245745"/>
    <lineage>
        <taxon>Eukaryota</taxon>
        <taxon>Fungi</taxon>
        <taxon>Dikarya</taxon>
        <taxon>Ascomycota</taxon>
        <taxon>Pezizomycotina</taxon>
        <taxon>Sordariomycetes</taxon>
        <taxon>Hypocreomycetidae</taxon>
        <taxon>Hypocreales</taxon>
        <taxon>Cordycipitaceae</taxon>
        <taxon>Beauveria</taxon>
    </lineage>
</organism>
<feature type="compositionally biased region" description="Basic and acidic residues" evidence="4">
    <location>
        <begin position="583"/>
        <end position="597"/>
    </location>
</feature>
<evidence type="ECO:0000256" key="1">
    <source>
        <dbReference type="ARBA" id="ARBA00022737"/>
    </source>
</evidence>
<dbReference type="InterPro" id="IPR036770">
    <property type="entry name" value="Ankyrin_rpt-contain_sf"/>
</dbReference>
<dbReference type="eggNOG" id="ENOG502RS6K">
    <property type="taxonomic scope" value="Eukaryota"/>
</dbReference>
<dbReference type="PROSITE" id="PS50088">
    <property type="entry name" value="ANK_REPEAT"/>
    <property type="match status" value="2"/>
</dbReference>
<evidence type="ECO:0000256" key="3">
    <source>
        <dbReference type="PROSITE-ProRule" id="PRU00023"/>
    </source>
</evidence>
<accession>A0A0A2VEL6</accession>
<sequence>MTSQSLPALTIPSDINLLPDLSPDHSRSPSSYGLSATTGRPAMWTRFHQCKMVCLYVYTTLPLEKIVKVVHQKTSPKRRPGQDSANKNLNTLLDKEPRWLHPRTNEDMGRRLEQLSLSLSRMPSRLNATPYGRASSYTTEPSFLHAPFKSNGTTSSALLGVPQHSMASRSAPTSPTSSYPAFAEWSPSPPFETPSASTYHPKEEHDRMLFAPFLRRATMTSCSTTTSTSSLTTVLADYSPSYRSAVKGLMRRLSGFFPRSRDVSPFSEPISVVMDWLDDGAGPTPYTGTPFPLPGDFLSIDKYMQSPQMLNQVCRSVLYSAARELLQVPATSLPWVTPNGLTEKGSRILAGCIRESDFSEVDVFGNTLLHFVAARGHATDLCSIIRQLKDGDILQQANTAGQTFLHVMAQGTTETPSFVTELIRSLRKDHDIDIYAQDHYGRNFFHMLWANGVGQTILDDILADEILMSGDSERWSTRDAFGEDLRISAPRVPHGLPIDHTLLLDSGMDPAESSASSVELQLVHFINHEVKQDPRAENSHGRNGLHCLAAVNFGLASAPTASGMTGDPDAASPRGRRRTSGGSKKETGSSEGPMKTRLDSLRDVLSWGVRANAYDANGNTPLMAFVAQLPEDGNYKLGPRILEILIEAGGNVDARNRAGETALHIAVRCGRKLAAKALVDQGANVYARDALGRSVLDVADAKILAAGRGYPGEYARLEACRAWLSGQKGGAIQNPTVLDEWGLVQWKRSVDRSRF</sequence>
<dbReference type="SMART" id="SM00248">
    <property type="entry name" value="ANK"/>
    <property type="match status" value="4"/>
</dbReference>